<feature type="transmembrane region" description="Helical" evidence="1">
    <location>
        <begin position="93"/>
        <end position="109"/>
    </location>
</feature>
<feature type="transmembrane region" description="Helical" evidence="1">
    <location>
        <begin position="258"/>
        <end position="276"/>
    </location>
</feature>
<organism evidence="3 4">
    <name type="scientific">Leptospira terpstrae serovar Hualin str. LT 11-33 = ATCC 700639</name>
    <dbReference type="NCBI Taxonomy" id="1257025"/>
    <lineage>
        <taxon>Bacteria</taxon>
        <taxon>Pseudomonadati</taxon>
        <taxon>Spirochaetota</taxon>
        <taxon>Spirochaetia</taxon>
        <taxon>Leptospirales</taxon>
        <taxon>Leptospiraceae</taxon>
        <taxon>Leptospira</taxon>
    </lineage>
</organism>
<feature type="transmembrane region" description="Helical" evidence="1">
    <location>
        <begin position="39"/>
        <end position="55"/>
    </location>
</feature>
<name>N1VW07_9LEPT</name>
<dbReference type="OrthoDB" id="328367at2"/>
<comment type="caution">
    <text evidence="3">The sequence shown here is derived from an EMBL/GenBank/DDBJ whole genome shotgun (WGS) entry which is preliminary data.</text>
</comment>
<keyword evidence="1" id="KW-0472">Membrane</keyword>
<protein>
    <submittedName>
        <fullName evidence="3">PF14351 domain protein</fullName>
    </submittedName>
</protein>
<evidence type="ECO:0000313" key="3">
    <source>
        <dbReference type="EMBL" id="EMY61245.1"/>
    </source>
</evidence>
<dbReference type="Pfam" id="PF14351">
    <property type="entry name" value="DUF4401"/>
    <property type="match status" value="1"/>
</dbReference>
<dbReference type="EMBL" id="AOGW02000010">
    <property type="protein sequence ID" value="EMY61245.1"/>
    <property type="molecule type" value="Genomic_DNA"/>
</dbReference>
<keyword evidence="1" id="KW-1133">Transmembrane helix</keyword>
<reference evidence="3" key="1">
    <citation type="submission" date="2013-03" db="EMBL/GenBank/DDBJ databases">
        <authorList>
            <person name="Harkins D.M."/>
            <person name="Durkin A.S."/>
            <person name="Brinkac L.M."/>
            <person name="Haft D.H."/>
            <person name="Selengut J.D."/>
            <person name="Sanka R."/>
            <person name="DePew J."/>
            <person name="Purushe J."/>
            <person name="Hartskeerl R.A."/>
            <person name="Ahmed A."/>
            <person name="van der Linden H."/>
            <person name="Goris M.G.A."/>
            <person name="Vinetz J.M."/>
            <person name="Sutton G.G."/>
            <person name="Nierman W.C."/>
            <person name="Fouts D.E."/>
        </authorList>
    </citation>
    <scope>NUCLEOTIDE SEQUENCE [LARGE SCALE GENOMIC DNA]</scope>
    <source>
        <strain evidence="3">LT 11-33</strain>
    </source>
</reference>
<dbReference type="Proteomes" id="UP000012371">
    <property type="component" value="Unassembled WGS sequence"/>
</dbReference>
<feature type="transmembrane region" description="Helical" evidence="1">
    <location>
        <begin position="116"/>
        <end position="131"/>
    </location>
</feature>
<feature type="transmembrane region" description="Helical" evidence="1">
    <location>
        <begin position="67"/>
        <end position="87"/>
    </location>
</feature>
<feature type="transmembrane region" description="Helical" evidence="1">
    <location>
        <begin position="224"/>
        <end position="252"/>
    </location>
</feature>
<dbReference type="STRING" id="1257025.LEP1GSC203_1187"/>
<keyword evidence="4" id="KW-1185">Reference proteome</keyword>
<evidence type="ECO:0000256" key="1">
    <source>
        <dbReference type="SAM" id="Phobius"/>
    </source>
</evidence>
<feature type="transmembrane region" description="Helical" evidence="1">
    <location>
        <begin position="288"/>
        <end position="306"/>
    </location>
</feature>
<gene>
    <name evidence="3" type="ORF">LEP1GSC203_1187</name>
</gene>
<sequence length="312" mass="36076">MKSVWYIELLSFFGSLLAGGFFLLFLAVLGLLNYEYLDLFLGLLIIILVSILTFVPNEDKKESSRPVLFSFLNQGFVLFLFGVYKVFKPEDTSFLWTIVSFQLVFFLFFSNPIQRFLSPILVFVFSGVLLFEYKILLFTPLLTTVCLSLLYFYTLPKRLPEKFESLPYSLSVSLLCLAGFSFFPEFKQTPEISEIQSIIIFIAGCVLFYTELDTKTNSLTIVSVILFFGLIFFPTLETPGIMASFFLLLIAFARGYHFLSYLAWCFLILFYFGFYYDLDTSLLEKSKMMLTSSLLFFVTYVCLRFSPLGKKR</sequence>
<dbReference type="InterPro" id="IPR025513">
    <property type="entry name" value="DUF4401"/>
</dbReference>
<dbReference type="AlphaFoldDB" id="N1VW07"/>
<feature type="domain" description="DUF4401" evidence="2">
    <location>
        <begin position="5"/>
        <end position="302"/>
    </location>
</feature>
<feature type="transmembrane region" description="Helical" evidence="1">
    <location>
        <begin position="12"/>
        <end position="33"/>
    </location>
</feature>
<feature type="transmembrane region" description="Helical" evidence="1">
    <location>
        <begin position="166"/>
        <end position="183"/>
    </location>
</feature>
<keyword evidence="1" id="KW-0812">Transmembrane</keyword>
<evidence type="ECO:0000259" key="2">
    <source>
        <dbReference type="Pfam" id="PF14351"/>
    </source>
</evidence>
<feature type="transmembrane region" description="Helical" evidence="1">
    <location>
        <begin position="195"/>
        <end position="212"/>
    </location>
</feature>
<dbReference type="RefSeq" id="WP_002973911.1">
    <property type="nucleotide sequence ID" value="NZ_AOGW02000010.1"/>
</dbReference>
<accession>N1VW07</accession>
<evidence type="ECO:0000313" key="4">
    <source>
        <dbReference type="Proteomes" id="UP000012371"/>
    </source>
</evidence>
<proteinExistence type="predicted"/>